<comment type="caution">
    <text evidence="2">The sequence shown here is derived from an EMBL/GenBank/DDBJ whole genome shotgun (WGS) entry which is preliminary data.</text>
</comment>
<dbReference type="AlphaFoldDB" id="A0A433Y6B3"/>
<reference evidence="2 3" key="1">
    <citation type="submission" date="2018-12" db="EMBL/GenBank/DDBJ databases">
        <authorList>
            <person name="Sun L."/>
            <person name="Chen Z."/>
        </authorList>
    </citation>
    <scope>NUCLEOTIDE SEQUENCE [LARGE SCALE GENOMIC DNA]</scope>
    <source>
        <strain evidence="2 3">DSM 15890</strain>
    </source>
</reference>
<evidence type="ECO:0000256" key="1">
    <source>
        <dbReference type="SAM" id="SignalP"/>
    </source>
</evidence>
<feature type="signal peptide" evidence="1">
    <location>
        <begin position="1"/>
        <end position="19"/>
    </location>
</feature>
<dbReference type="EMBL" id="RZNY01000015">
    <property type="protein sequence ID" value="RUT44455.1"/>
    <property type="molecule type" value="Genomic_DNA"/>
</dbReference>
<proteinExistence type="predicted"/>
<name>A0A433Y6B3_9BACL</name>
<dbReference type="PROSITE" id="PS51257">
    <property type="entry name" value="PROKAR_LIPOPROTEIN"/>
    <property type="match status" value="1"/>
</dbReference>
<dbReference type="Pfam" id="PF14275">
    <property type="entry name" value="DUF4362"/>
    <property type="match status" value="1"/>
</dbReference>
<dbReference type="InterPro" id="IPR025372">
    <property type="entry name" value="DUF4362"/>
</dbReference>
<organism evidence="2 3">
    <name type="scientific">Paenibacillus anaericanus</name>
    <dbReference type="NCBI Taxonomy" id="170367"/>
    <lineage>
        <taxon>Bacteria</taxon>
        <taxon>Bacillati</taxon>
        <taxon>Bacillota</taxon>
        <taxon>Bacilli</taxon>
        <taxon>Bacillales</taxon>
        <taxon>Paenibacillaceae</taxon>
        <taxon>Paenibacillus</taxon>
    </lineage>
</organism>
<protein>
    <submittedName>
        <fullName evidence="2">DUF4362 domain-containing protein</fullName>
    </submittedName>
</protein>
<dbReference type="OrthoDB" id="1912370at2"/>
<dbReference type="Proteomes" id="UP000279446">
    <property type="component" value="Unassembled WGS sequence"/>
</dbReference>
<keyword evidence="3" id="KW-1185">Reference proteome</keyword>
<sequence>MKKYILLLSLLLAVGCSNNKVNNEVQTPLDYTLEQAEKNGDIIVGPSGQRNTEKMDDFISSHNNNEKATLRIATYTDEGDAILYDLSTDEDTIYYSSDNTRDAFGGDVGIKKTTCKNIVKEEDTETTLYIIEGCKDRIGPYDSVRDIDIVLTLVK</sequence>
<evidence type="ECO:0000313" key="2">
    <source>
        <dbReference type="EMBL" id="RUT44455.1"/>
    </source>
</evidence>
<gene>
    <name evidence="2" type="ORF">EJP82_17720</name>
</gene>
<evidence type="ECO:0000313" key="3">
    <source>
        <dbReference type="Proteomes" id="UP000279446"/>
    </source>
</evidence>
<dbReference type="RefSeq" id="WP_127193400.1">
    <property type="nucleotide sequence ID" value="NZ_RZNY01000015.1"/>
</dbReference>
<accession>A0A433Y6B3</accession>
<keyword evidence="1" id="KW-0732">Signal</keyword>
<feature type="chain" id="PRO_5038404601" evidence="1">
    <location>
        <begin position="20"/>
        <end position="155"/>
    </location>
</feature>